<dbReference type="PANTHER" id="PTHR33755:SF9">
    <property type="entry name" value="TOXIN PARE1"/>
    <property type="match status" value="1"/>
</dbReference>
<evidence type="ECO:0000256" key="1">
    <source>
        <dbReference type="ARBA" id="ARBA00006226"/>
    </source>
</evidence>
<reference evidence="5" key="1">
    <citation type="journal article" date="2019" name="Int. J. Syst. Evol. Microbiol.">
        <title>The Global Catalogue of Microorganisms (GCM) 10K type strain sequencing project: providing services to taxonomists for standard genome sequencing and annotation.</title>
        <authorList>
            <consortium name="The Broad Institute Genomics Platform"/>
            <consortium name="The Broad Institute Genome Sequencing Center for Infectious Disease"/>
            <person name="Wu L."/>
            <person name="Ma J."/>
        </authorList>
    </citation>
    <scope>NUCLEOTIDE SEQUENCE [LARGE SCALE GENOMIC DNA]</scope>
    <source>
        <strain evidence="5">CECT 8472</strain>
    </source>
</reference>
<dbReference type="Pfam" id="PF05016">
    <property type="entry name" value="ParE_toxin"/>
    <property type="match status" value="1"/>
</dbReference>
<organism evidence="4 5">
    <name type="scientific">Fodinicurvata halophila</name>
    <dbReference type="NCBI Taxonomy" id="1419723"/>
    <lineage>
        <taxon>Bacteria</taxon>
        <taxon>Pseudomonadati</taxon>
        <taxon>Pseudomonadota</taxon>
        <taxon>Alphaproteobacteria</taxon>
        <taxon>Rhodospirillales</taxon>
        <taxon>Rhodovibrionaceae</taxon>
        <taxon>Fodinicurvata</taxon>
    </lineage>
</organism>
<dbReference type="Gene3D" id="3.30.2310.20">
    <property type="entry name" value="RelE-like"/>
    <property type="match status" value="1"/>
</dbReference>
<accession>A0ABV8UMT1</accession>
<dbReference type="InterPro" id="IPR007712">
    <property type="entry name" value="RelE/ParE_toxin"/>
</dbReference>
<dbReference type="EMBL" id="JBHSCW010000007">
    <property type="protein sequence ID" value="MFC4352562.1"/>
    <property type="molecule type" value="Genomic_DNA"/>
</dbReference>
<evidence type="ECO:0000313" key="5">
    <source>
        <dbReference type="Proteomes" id="UP001595799"/>
    </source>
</evidence>
<dbReference type="InterPro" id="IPR051803">
    <property type="entry name" value="TA_system_RelE-like_toxin"/>
</dbReference>
<evidence type="ECO:0000256" key="2">
    <source>
        <dbReference type="ARBA" id="ARBA00022649"/>
    </source>
</evidence>
<dbReference type="InterPro" id="IPR035093">
    <property type="entry name" value="RelE/ParE_toxin_dom_sf"/>
</dbReference>
<evidence type="ECO:0000313" key="4">
    <source>
        <dbReference type="EMBL" id="MFC4352562.1"/>
    </source>
</evidence>
<dbReference type="Proteomes" id="UP001595799">
    <property type="component" value="Unassembled WGS sequence"/>
</dbReference>
<name>A0ABV8UMT1_9PROT</name>
<dbReference type="InterPro" id="IPR028344">
    <property type="entry name" value="ParE1/4"/>
</dbReference>
<gene>
    <name evidence="4" type="ORF">ACFOW6_13505</name>
</gene>
<keyword evidence="5" id="KW-1185">Reference proteome</keyword>
<protein>
    <recommendedName>
        <fullName evidence="3">Toxin</fullName>
    </recommendedName>
</protein>
<proteinExistence type="inferred from homology"/>
<dbReference type="PIRSF" id="PIRSF029218">
    <property type="entry name" value="ParE"/>
    <property type="match status" value="1"/>
</dbReference>
<dbReference type="PANTHER" id="PTHR33755">
    <property type="entry name" value="TOXIN PARE1-RELATED"/>
    <property type="match status" value="1"/>
</dbReference>
<evidence type="ECO:0000256" key="3">
    <source>
        <dbReference type="PIRNR" id="PIRNR029218"/>
    </source>
</evidence>
<keyword evidence="2" id="KW-1277">Toxin-antitoxin system</keyword>
<sequence>MRLRTSRKADEDIIGIYLHGVREFGVHQAEHYHAGLMETLRLLAEQPMIARERSEFRPAVRIHVHQAHLIVYQVRQDDVLVLRVLDGRQDWEELLS</sequence>
<dbReference type="RefSeq" id="WP_382422912.1">
    <property type="nucleotide sequence ID" value="NZ_JBHSCW010000007.1"/>
</dbReference>
<comment type="caution">
    <text evidence="4">The sequence shown here is derived from an EMBL/GenBank/DDBJ whole genome shotgun (WGS) entry which is preliminary data.</text>
</comment>
<comment type="similarity">
    <text evidence="1 3">Belongs to the RelE toxin family.</text>
</comment>